<name>A0A1H9L7K8_9PSED</name>
<dbReference type="AlphaFoldDB" id="A0A1H9L7K8"/>
<dbReference type="EMBL" id="FOEQ01000005">
    <property type="protein sequence ID" value="SER07340.1"/>
    <property type="molecule type" value="Genomic_DNA"/>
</dbReference>
<reference evidence="2 3" key="1">
    <citation type="submission" date="2016-10" db="EMBL/GenBank/DDBJ databases">
        <authorList>
            <person name="de Groot N.N."/>
        </authorList>
    </citation>
    <scope>NUCLEOTIDE SEQUENCE [LARGE SCALE GENOMIC DNA]</scope>
    <source>
        <strain evidence="2 3">LMG 27941</strain>
    </source>
</reference>
<evidence type="ECO:0000313" key="3">
    <source>
        <dbReference type="Proteomes" id="UP000199221"/>
    </source>
</evidence>
<keyword evidence="4" id="KW-1185">Reference proteome</keyword>
<dbReference type="RefSeq" id="WP_094011377.1">
    <property type="nucleotide sequence ID" value="NZ_CP128543.1"/>
</dbReference>
<accession>A0A1H9L7K8</accession>
<dbReference type="Proteomes" id="UP001329505">
    <property type="component" value="Unassembled WGS sequence"/>
</dbReference>
<proteinExistence type="predicted"/>
<gene>
    <name evidence="2" type="ORF">SAMN05216230_105231</name>
    <name evidence="1" type="ORF">V0R55_06100</name>
</gene>
<dbReference type="Proteomes" id="UP000199221">
    <property type="component" value="Unassembled WGS sequence"/>
</dbReference>
<reference evidence="1 4" key="2">
    <citation type="submission" date="2024-01" db="EMBL/GenBank/DDBJ databases">
        <title>Unpublished Manusciprt.</title>
        <authorList>
            <person name="Duman M."/>
            <person name="Valdes E.G."/>
            <person name="Ajmi N."/>
            <person name="Altun S."/>
            <person name="Saticioglu I.B."/>
        </authorList>
    </citation>
    <scope>NUCLEOTIDE SEQUENCE [LARGE SCALE GENOMIC DNA]</scope>
    <source>
        <strain evidence="1 4">139P</strain>
    </source>
</reference>
<dbReference type="EMBL" id="JAZDQQ010000004">
    <property type="protein sequence ID" value="MEE1879726.1"/>
    <property type="molecule type" value="Genomic_DNA"/>
</dbReference>
<evidence type="ECO:0000313" key="2">
    <source>
        <dbReference type="EMBL" id="SER07340.1"/>
    </source>
</evidence>
<organism evidence="2 3">
    <name type="scientific">Pseudomonas soli</name>
    <dbReference type="NCBI Taxonomy" id="1306993"/>
    <lineage>
        <taxon>Bacteria</taxon>
        <taxon>Pseudomonadati</taxon>
        <taxon>Pseudomonadota</taxon>
        <taxon>Gammaproteobacteria</taxon>
        <taxon>Pseudomonadales</taxon>
        <taxon>Pseudomonadaceae</taxon>
        <taxon>Pseudomonas</taxon>
    </lineage>
</organism>
<sequence length="72" mass="8266">MNVYVENHTEHNRCWVRMDDWRVSFNTAVEAQQFVARLNARLNAPHSLDMLAGWSPRPGVTARADVPCTREA</sequence>
<evidence type="ECO:0000313" key="4">
    <source>
        <dbReference type="Proteomes" id="UP001329505"/>
    </source>
</evidence>
<protein>
    <submittedName>
        <fullName evidence="2">Uncharacterized protein</fullName>
    </submittedName>
</protein>
<evidence type="ECO:0000313" key="1">
    <source>
        <dbReference type="EMBL" id="MEE1879726.1"/>
    </source>
</evidence>
<dbReference type="GeneID" id="93678559"/>